<evidence type="ECO:0000256" key="1">
    <source>
        <dbReference type="SAM" id="MobiDB-lite"/>
    </source>
</evidence>
<dbReference type="InterPro" id="IPR011010">
    <property type="entry name" value="DNA_brk_join_enz"/>
</dbReference>
<feature type="compositionally biased region" description="Basic and acidic residues" evidence="1">
    <location>
        <begin position="457"/>
        <end position="470"/>
    </location>
</feature>
<sequence length="597" mass="69130">MDIHTQRHLQTQWTTDVRLRMKAAGLYRRHSLDHPILKGFASYLADTLNVTNYSQEVEDVSRFLFFMNPKAVNLEFVKDVQKANTFFTKLRELNLANQTIFNYLKHVRRFMTYQLRSTNLFYEHPRLYKSCEFFKNVTEDIQKRLSKGISKEVVSKRYQALITTTKSPDDCRRLLSVAKPSFLKSIRAIRTGSCDMSSQLDIIYYLEALLVLKHLQRPGVVANMTVSEWRDRISHTYRGEELVIIGVKTHKTATQQVATFVLNKEEEKWFECYFQKVRPKLIPRKSTSDSFFVSTSGKAIYNVSNDIRRYHQKFELPNISSQLVRRVCETWTMPNYSDSEKCLFAKYLAHTNLTAERNYREKTLEDICHAYNLVVQAGQGTSDQPQPSTSRITEEEQEDHNEDDQLDDDSPIGVTTRSQKRRRPETRGSSSSRRYMDVEDEDSEDEDGPFPQEEDVREERMDLSTRKSELEAGGSSSSSNLDVVDLCKSDEEGGEDMIGVVTRNQKRRQPEEEGGSSIRDFNAEENQASQQEDDWILQLIDSTTEESLSDSNDAEFTSRAQTSSLPTVSTRSQRKTEPAADRSTRTEEPRRSSRLRR</sequence>
<dbReference type="AlphaFoldDB" id="A0AAV7BBY9"/>
<dbReference type="GO" id="GO:0003677">
    <property type="term" value="F:DNA binding"/>
    <property type="evidence" value="ECO:0007669"/>
    <property type="project" value="InterPro"/>
</dbReference>
<comment type="caution">
    <text evidence="2">The sequence shown here is derived from an EMBL/GenBank/DDBJ whole genome shotgun (WGS) entry which is preliminary data.</text>
</comment>
<feature type="region of interest" description="Disordered" evidence="1">
    <location>
        <begin position="378"/>
        <end position="597"/>
    </location>
</feature>
<dbReference type="PANTHER" id="PTHR47306">
    <property type="entry name" value="SI:CH211-178J18.4-RELATED"/>
    <property type="match status" value="1"/>
</dbReference>
<keyword evidence="3" id="KW-1185">Reference proteome</keyword>
<dbReference type="Proteomes" id="UP000824782">
    <property type="component" value="Unassembled WGS sequence"/>
</dbReference>
<evidence type="ECO:0000313" key="2">
    <source>
        <dbReference type="EMBL" id="KAG8570078.1"/>
    </source>
</evidence>
<protein>
    <recommendedName>
        <fullName evidence="4">Daxx</fullName>
    </recommendedName>
</protein>
<accession>A0AAV7BBY9</accession>
<gene>
    <name evidence="2" type="ORF">GDO81_014684</name>
</gene>
<reference evidence="2" key="1">
    <citation type="thesis" date="2020" institute="ProQuest LLC" country="789 East Eisenhower Parkway, Ann Arbor, MI, USA">
        <title>Comparative Genomics and Chromosome Evolution.</title>
        <authorList>
            <person name="Mudd A.B."/>
        </authorList>
    </citation>
    <scope>NUCLEOTIDE SEQUENCE</scope>
    <source>
        <strain evidence="2">237g6f4</strain>
        <tissue evidence="2">Blood</tissue>
    </source>
</reference>
<dbReference type="EMBL" id="WNYA01000006">
    <property type="protein sequence ID" value="KAG8570078.1"/>
    <property type="molecule type" value="Genomic_DNA"/>
</dbReference>
<feature type="compositionally biased region" description="Basic and acidic residues" evidence="1">
    <location>
        <begin position="574"/>
        <end position="591"/>
    </location>
</feature>
<dbReference type="SUPFAM" id="SSF56349">
    <property type="entry name" value="DNA breaking-rejoining enzymes"/>
    <property type="match status" value="1"/>
</dbReference>
<evidence type="ECO:0008006" key="4">
    <source>
        <dbReference type="Google" id="ProtNLM"/>
    </source>
</evidence>
<proteinExistence type="predicted"/>
<feature type="compositionally biased region" description="Acidic residues" evidence="1">
    <location>
        <begin position="395"/>
        <end position="410"/>
    </location>
</feature>
<name>A0AAV7BBY9_ENGPU</name>
<organism evidence="2 3">
    <name type="scientific">Engystomops pustulosus</name>
    <name type="common">Tungara frog</name>
    <name type="synonym">Physalaemus pustulosus</name>
    <dbReference type="NCBI Taxonomy" id="76066"/>
    <lineage>
        <taxon>Eukaryota</taxon>
        <taxon>Metazoa</taxon>
        <taxon>Chordata</taxon>
        <taxon>Craniata</taxon>
        <taxon>Vertebrata</taxon>
        <taxon>Euteleostomi</taxon>
        <taxon>Amphibia</taxon>
        <taxon>Batrachia</taxon>
        <taxon>Anura</taxon>
        <taxon>Neobatrachia</taxon>
        <taxon>Hyloidea</taxon>
        <taxon>Leptodactylidae</taxon>
        <taxon>Leiuperinae</taxon>
        <taxon>Engystomops</taxon>
    </lineage>
</organism>
<feature type="compositionally biased region" description="Polar residues" evidence="1">
    <location>
        <begin position="549"/>
        <end position="571"/>
    </location>
</feature>
<dbReference type="PANTHER" id="PTHR47306:SF2">
    <property type="entry name" value="CORE-BINDING (CB) DOMAIN-CONTAINING PROTEIN"/>
    <property type="match status" value="1"/>
</dbReference>
<feature type="compositionally biased region" description="Acidic residues" evidence="1">
    <location>
        <begin position="438"/>
        <end position="456"/>
    </location>
</feature>
<evidence type="ECO:0000313" key="3">
    <source>
        <dbReference type="Proteomes" id="UP000824782"/>
    </source>
</evidence>
<feature type="compositionally biased region" description="Polar residues" evidence="1">
    <location>
        <begin position="378"/>
        <end position="391"/>
    </location>
</feature>